<evidence type="ECO:0000313" key="3">
    <source>
        <dbReference type="EMBL" id="SDI20068.1"/>
    </source>
</evidence>
<dbReference type="AlphaFoldDB" id="A0A1G8IM09"/>
<feature type="transmembrane region" description="Helical" evidence="2">
    <location>
        <begin position="174"/>
        <end position="198"/>
    </location>
</feature>
<feature type="transmembrane region" description="Helical" evidence="2">
    <location>
        <begin position="210"/>
        <end position="232"/>
    </location>
</feature>
<reference evidence="3 4" key="1">
    <citation type="submission" date="2016-10" db="EMBL/GenBank/DDBJ databases">
        <authorList>
            <person name="de Groot N.N."/>
        </authorList>
    </citation>
    <scope>NUCLEOTIDE SEQUENCE [LARGE SCALE GENOMIC DNA]</scope>
    <source>
        <strain evidence="3 4">DSM 25294</strain>
    </source>
</reference>
<name>A0A1G8IM09_9RHOB</name>
<feature type="region of interest" description="Disordered" evidence="1">
    <location>
        <begin position="322"/>
        <end position="351"/>
    </location>
</feature>
<keyword evidence="2" id="KW-0812">Transmembrane</keyword>
<organism evidence="3 4">
    <name type="scientific">Aliiruegeria lutimaris</name>
    <dbReference type="NCBI Taxonomy" id="571298"/>
    <lineage>
        <taxon>Bacteria</taxon>
        <taxon>Pseudomonadati</taxon>
        <taxon>Pseudomonadota</taxon>
        <taxon>Alphaproteobacteria</taxon>
        <taxon>Rhodobacterales</taxon>
        <taxon>Roseobacteraceae</taxon>
        <taxon>Aliiruegeria</taxon>
    </lineage>
</organism>
<feature type="compositionally biased region" description="Basic residues" evidence="1">
    <location>
        <begin position="331"/>
        <end position="343"/>
    </location>
</feature>
<dbReference type="STRING" id="571298.SAMN04488026_100176"/>
<dbReference type="Proteomes" id="UP000199382">
    <property type="component" value="Unassembled WGS sequence"/>
</dbReference>
<feature type="transmembrane region" description="Helical" evidence="2">
    <location>
        <begin position="43"/>
        <end position="60"/>
    </location>
</feature>
<evidence type="ECO:0000256" key="2">
    <source>
        <dbReference type="SAM" id="Phobius"/>
    </source>
</evidence>
<keyword evidence="2" id="KW-0472">Membrane</keyword>
<gene>
    <name evidence="3" type="ORF">SAMN04488026_100176</name>
</gene>
<evidence type="ECO:0000256" key="1">
    <source>
        <dbReference type="SAM" id="MobiDB-lite"/>
    </source>
</evidence>
<dbReference type="EMBL" id="FNEK01000001">
    <property type="protein sequence ID" value="SDI20068.1"/>
    <property type="molecule type" value="Genomic_DNA"/>
</dbReference>
<feature type="transmembrane region" description="Helical" evidence="2">
    <location>
        <begin position="6"/>
        <end position="31"/>
    </location>
</feature>
<feature type="transmembrane region" description="Helical" evidence="2">
    <location>
        <begin position="264"/>
        <end position="285"/>
    </location>
</feature>
<proteinExistence type="predicted"/>
<evidence type="ECO:0008006" key="5">
    <source>
        <dbReference type="Google" id="ProtNLM"/>
    </source>
</evidence>
<dbReference type="RefSeq" id="WP_170844404.1">
    <property type="nucleotide sequence ID" value="NZ_FNEK01000001.1"/>
</dbReference>
<keyword evidence="2" id="KW-1133">Transmembrane helix</keyword>
<accession>A0A1G8IM09</accession>
<keyword evidence="4" id="KW-1185">Reference proteome</keyword>
<feature type="transmembrane region" description="Helical" evidence="2">
    <location>
        <begin position="239"/>
        <end position="258"/>
    </location>
</feature>
<sequence>MALGVWMPFVLGMAFTWPFAFVGAVFAALFLQAPSPPSPKAGGILIATAFALLLMGFGVFSVLLPYPASFFLVQVLLIGWGFSLSVSGKSPLLVILVLMEALMMPYLARLSLDIAWTLALWLPINMGIALLSCWTVFALFPSAVQNVDTAATTAETPPPFDPERRLLRMMLVTLPFVALFILFDSGAILSLIFVAILAQQLAASTGAGPAVAKGMLLANIAGGLVAIFYYELVVMDTQFGFMALVSGLLCLGLARWFTSGHATAPLAGSALSTALVLFGGAMAPFGGDVEGKMLSRLIQVGTALVWVLAAFVAVDYFLPEREKRPGGPSGRPKRKVRPGRVRIARSEAPRG</sequence>
<feature type="transmembrane region" description="Helical" evidence="2">
    <location>
        <begin position="297"/>
        <end position="318"/>
    </location>
</feature>
<feature type="transmembrane region" description="Helical" evidence="2">
    <location>
        <begin position="114"/>
        <end position="140"/>
    </location>
</feature>
<protein>
    <recommendedName>
        <fullName evidence="5">DUF2955 domain-containing protein</fullName>
    </recommendedName>
</protein>
<evidence type="ECO:0000313" key="4">
    <source>
        <dbReference type="Proteomes" id="UP000199382"/>
    </source>
</evidence>